<dbReference type="SUPFAM" id="SSF53474">
    <property type="entry name" value="alpha/beta-Hydrolases"/>
    <property type="match status" value="1"/>
</dbReference>
<feature type="chain" id="PRO_5001771098" description="Cutinase" evidence="3">
    <location>
        <begin position="20"/>
        <end position="238"/>
    </location>
</feature>
<organism evidence="4 5">
    <name type="scientific">Stachybotrys chartarum (strain CBS 109288 / IBT 7711)</name>
    <name type="common">Toxic black mold</name>
    <name type="synonym">Stilbospora chartarum</name>
    <dbReference type="NCBI Taxonomy" id="1280523"/>
    <lineage>
        <taxon>Eukaryota</taxon>
        <taxon>Fungi</taxon>
        <taxon>Dikarya</taxon>
        <taxon>Ascomycota</taxon>
        <taxon>Pezizomycotina</taxon>
        <taxon>Sordariomycetes</taxon>
        <taxon>Hypocreomycetidae</taxon>
        <taxon>Hypocreales</taxon>
        <taxon>Stachybotryaceae</taxon>
        <taxon>Stachybotrys</taxon>
    </lineage>
</organism>
<dbReference type="Gene3D" id="3.40.50.1820">
    <property type="entry name" value="alpha/beta hydrolase"/>
    <property type="match status" value="1"/>
</dbReference>
<evidence type="ECO:0000256" key="2">
    <source>
        <dbReference type="ARBA" id="ARBA00023157"/>
    </source>
</evidence>
<accession>A0A084AVP9</accession>
<dbReference type="Proteomes" id="UP000028045">
    <property type="component" value="Unassembled WGS sequence"/>
</dbReference>
<dbReference type="PANTHER" id="PTHR33630:SF9">
    <property type="entry name" value="CUTINASE 4"/>
    <property type="match status" value="1"/>
</dbReference>
<protein>
    <recommendedName>
        <fullName evidence="6">Cutinase</fullName>
    </recommendedName>
</protein>
<reference evidence="4 5" key="1">
    <citation type="journal article" date="2014" name="BMC Genomics">
        <title>Comparative genome sequencing reveals chemotype-specific gene clusters in the toxigenic black mold Stachybotrys.</title>
        <authorList>
            <person name="Semeiks J."/>
            <person name="Borek D."/>
            <person name="Otwinowski Z."/>
            <person name="Grishin N.V."/>
        </authorList>
    </citation>
    <scope>NUCLEOTIDE SEQUENCE [LARGE SCALE GENOMIC DNA]</scope>
    <source>
        <strain evidence="5">CBS 109288 / IBT 7711</strain>
    </source>
</reference>
<dbReference type="PANTHER" id="PTHR33630">
    <property type="entry name" value="CUTINASE RV1984C-RELATED-RELATED"/>
    <property type="match status" value="1"/>
</dbReference>
<name>A0A084AVP9_STACB</name>
<dbReference type="SMART" id="SM01110">
    <property type="entry name" value="Cutinase"/>
    <property type="match status" value="1"/>
</dbReference>
<evidence type="ECO:0000256" key="3">
    <source>
        <dbReference type="SAM" id="SignalP"/>
    </source>
</evidence>
<keyword evidence="1" id="KW-0378">Hydrolase</keyword>
<evidence type="ECO:0000313" key="4">
    <source>
        <dbReference type="EMBL" id="KEY69378.1"/>
    </source>
</evidence>
<dbReference type="InterPro" id="IPR029058">
    <property type="entry name" value="AB_hydrolase_fold"/>
</dbReference>
<sequence>MLFILYLATGLLQAGLIIAQTCPEIPDTGVVIGDPVPIRPDHIPQGCSDFEILVARGTSEPNDEYGNGKFGVIVGDPIVSNTTLILPGSRGYPVQYPASSAIISSTRQGAEDVVNRLTTQAAACPGQTFSLVGYSQGAAVMHAAARSIPRSLYPRIKSLVMFGDGYLRLGDTLSRFPAGLDEKVKQVCAEGDPTCDRDGTCTYYHLTYIRPEYIDPAVEFVVDGFEGRLMKTADTKRF</sequence>
<dbReference type="InterPro" id="IPR000675">
    <property type="entry name" value="Cutinase/axe"/>
</dbReference>
<dbReference type="HOGENOM" id="CLU_040058_6_2_1"/>
<keyword evidence="3" id="KW-0732">Signal</keyword>
<evidence type="ECO:0000256" key="1">
    <source>
        <dbReference type="ARBA" id="ARBA00022801"/>
    </source>
</evidence>
<dbReference type="AlphaFoldDB" id="A0A084AVP9"/>
<dbReference type="OrthoDB" id="3225429at2759"/>
<evidence type="ECO:0000313" key="5">
    <source>
        <dbReference type="Proteomes" id="UP000028045"/>
    </source>
</evidence>
<feature type="signal peptide" evidence="3">
    <location>
        <begin position="1"/>
        <end position="19"/>
    </location>
</feature>
<evidence type="ECO:0008006" key="6">
    <source>
        <dbReference type="Google" id="ProtNLM"/>
    </source>
</evidence>
<keyword evidence="2" id="KW-1015">Disulfide bond</keyword>
<keyword evidence="5" id="KW-1185">Reference proteome</keyword>
<gene>
    <name evidence="4" type="ORF">S7711_08133</name>
</gene>
<dbReference type="GO" id="GO:0052689">
    <property type="term" value="F:carboxylic ester hydrolase activity"/>
    <property type="evidence" value="ECO:0007669"/>
    <property type="project" value="UniProtKB-ARBA"/>
</dbReference>
<proteinExistence type="predicted"/>
<dbReference type="EMBL" id="KL648530">
    <property type="protein sequence ID" value="KEY69378.1"/>
    <property type="molecule type" value="Genomic_DNA"/>
</dbReference>
<dbReference type="Pfam" id="PF01083">
    <property type="entry name" value="Cutinase"/>
    <property type="match status" value="1"/>
</dbReference>